<feature type="region of interest" description="Disordered" evidence="1">
    <location>
        <begin position="1"/>
        <end position="40"/>
    </location>
</feature>
<organism evidence="2 3">
    <name type="scientific">Theobroma cacao</name>
    <name type="common">Cacao</name>
    <name type="synonym">Cocoa</name>
    <dbReference type="NCBI Taxonomy" id="3641"/>
    <lineage>
        <taxon>Eukaryota</taxon>
        <taxon>Viridiplantae</taxon>
        <taxon>Streptophyta</taxon>
        <taxon>Embryophyta</taxon>
        <taxon>Tracheophyta</taxon>
        <taxon>Spermatophyta</taxon>
        <taxon>Magnoliopsida</taxon>
        <taxon>eudicotyledons</taxon>
        <taxon>Gunneridae</taxon>
        <taxon>Pentapetalae</taxon>
        <taxon>rosids</taxon>
        <taxon>malvids</taxon>
        <taxon>Malvales</taxon>
        <taxon>Malvaceae</taxon>
        <taxon>Byttnerioideae</taxon>
        <taxon>Theobroma</taxon>
    </lineage>
</organism>
<dbReference type="InParanoid" id="A0A061GTA1"/>
<accession>A0A061GTA1</accession>
<evidence type="ECO:0000313" key="2">
    <source>
        <dbReference type="EMBL" id="EOY32633.1"/>
    </source>
</evidence>
<dbReference type="Proteomes" id="UP000026915">
    <property type="component" value="Chromosome 9"/>
</dbReference>
<evidence type="ECO:0000256" key="1">
    <source>
        <dbReference type="SAM" id="MobiDB-lite"/>
    </source>
</evidence>
<protein>
    <submittedName>
        <fullName evidence="2">Uncharacterized protein</fullName>
    </submittedName>
</protein>
<feature type="compositionally biased region" description="Basic and acidic residues" evidence="1">
    <location>
        <begin position="1"/>
        <end position="10"/>
    </location>
</feature>
<dbReference type="HOGENOM" id="CLU_2311289_0_0_1"/>
<dbReference type="EMBL" id="CM001887">
    <property type="protein sequence ID" value="EOY32633.1"/>
    <property type="molecule type" value="Genomic_DNA"/>
</dbReference>
<dbReference type="AlphaFoldDB" id="A0A061GTA1"/>
<proteinExistence type="predicted"/>
<sequence length="100" mass="11735">MEENRKVNEARHRKKTKQKTKRFSSSPSISTPNRGKGRKKRWHLLLVGNIKGLNMICRFKNIYAPNNDRERQELWKELQVRLNNCEVSWSLGGISMLLGV</sequence>
<reference evidence="2 3" key="1">
    <citation type="journal article" date="2013" name="Genome Biol.">
        <title>The genome sequence of the most widely cultivated cacao type and its use to identify candidate genes regulating pod color.</title>
        <authorList>
            <person name="Motamayor J.C."/>
            <person name="Mockaitis K."/>
            <person name="Schmutz J."/>
            <person name="Haiminen N."/>
            <person name="Iii D.L."/>
            <person name="Cornejo O."/>
            <person name="Findley S.D."/>
            <person name="Zheng P."/>
            <person name="Utro F."/>
            <person name="Royaert S."/>
            <person name="Saski C."/>
            <person name="Jenkins J."/>
            <person name="Podicheti R."/>
            <person name="Zhao M."/>
            <person name="Scheffler B.E."/>
            <person name="Stack J.C."/>
            <person name="Feltus F.A."/>
            <person name="Mustiga G.M."/>
            <person name="Amores F."/>
            <person name="Phillips W."/>
            <person name="Marelli J.P."/>
            <person name="May G.D."/>
            <person name="Shapiro H."/>
            <person name="Ma J."/>
            <person name="Bustamante C.D."/>
            <person name="Schnell R.J."/>
            <person name="Main D."/>
            <person name="Gilbert D."/>
            <person name="Parida L."/>
            <person name="Kuhn D.N."/>
        </authorList>
    </citation>
    <scope>NUCLEOTIDE SEQUENCE [LARGE SCALE GENOMIC DNA]</scope>
    <source>
        <strain evidence="3">cv. Matina 1-6</strain>
    </source>
</reference>
<feature type="compositionally biased region" description="Polar residues" evidence="1">
    <location>
        <begin position="23"/>
        <end position="33"/>
    </location>
</feature>
<gene>
    <name evidence="2" type="ORF">TCM_040648</name>
</gene>
<dbReference type="Gramene" id="EOY32633">
    <property type="protein sequence ID" value="EOY32633"/>
    <property type="gene ID" value="TCM_040648"/>
</dbReference>
<evidence type="ECO:0000313" key="3">
    <source>
        <dbReference type="Proteomes" id="UP000026915"/>
    </source>
</evidence>
<feature type="compositionally biased region" description="Basic residues" evidence="1">
    <location>
        <begin position="11"/>
        <end position="22"/>
    </location>
</feature>
<name>A0A061GTA1_THECC</name>
<keyword evidence="3" id="KW-1185">Reference proteome</keyword>